<evidence type="ECO:0000313" key="1">
    <source>
        <dbReference type="EMBL" id="GGH17092.1"/>
    </source>
</evidence>
<organism evidence="1 2">
    <name type="scientific">Alsobacter metallidurans</name>
    <dbReference type="NCBI Taxonomy" id="340221"/>
    <lineage>
        <taxon>Bacteria</taxon>
        <taxon>Pseudomonadati</taxon>
        <taxon>Pseudomonadota</taxon>
        <taxon>Alphaproteobacteria</taxon>
        <taxon>Hyphomicrobiales</taxon>
        <taxon>Alsobacteraceae</taxon>
        <taxon>Alsobacter</taxon>
    </lineage>
</organism>
<comment type="caution">
    <text evidence="1">The sequence shown here is derived from an EMBL/GenBank/DDBJ whole genome shotgun (WGS) entry which is preliminary data.</text>
</comment>
<keyword evidence="2" id="KW-1185">Reference proteome</keyword>
<dbReference type="AlphaFoldDB" id="A0A917I7A0"/>
<dbReference type="EMBL" id="BMES01000001">
    <property type="protein sequence ID" value="GGH17092.1"/>
    <property type="molecule type" value="Genomic_DNA"/>
</dbReference>
<reference evidence="1" key="1">
    <citation type="journal article" date="2014" name="Int. J. Syst. Evol. Microbiol.">
        <title>Complete genome sequence of Corynebacterium casei LMG S-19264T (=DSM 44701T), isolated from a smear-ripened cheese.</title>
        <authorList>
            <consortium name="US DOE Joint Genome Institute (JGI-PGF)"/>
            <person name="Walter F."/>
            <person name="Albersmeier A."/>
            <person name="Kalinowski J."/>
            <person name="Ruckert C."/>
        </authorList>
    </citation>
    <scope>NUCLEOTIDE SEQUENCE</scope>
    <source>
        <strain evidence="1">CGMCC 1.12214</strain>
    </source>
</reference>
<reference evidence="1" key="2">
    <citation type="submission" date="2020-09" db="EMBL/GenBank/DDBJ databases">
        <authorList>
            <person name="Sun Q."/>
            <person name="Zhou Y."/>
        </authorList>
    </citation>
    <scope>NUCLEOTIDE SEQUENCE</scope>
    <source>
        <strain evidence="1">CGMCC 1.12214</strain>
    </source>
</reference>
<sequence length="90" mass="9616">MLGRAVKRVAQFCDSSGELQIGLDRPQGALPADVQILLVNDLLKPIKLRTGRTGVIAYALTERAGVYADARPLLSKARQPRTSPATSVAC</sequence>
<accession>A0A917I7A0</accession>
<gene>
    <name evidence="1" type="ORF">GCM10007036_18290</name>
</gene>
<dbReference type="RefSeq" id="WP_188517318.1">
    <property type="nucleotide sequence ID" value="NZ_BMES01000001.1"/>
</dbReference>
<name>A0A917I7A0_9HYPH</name>
<evidence type="ECO:0000313" key="2">
    <source>
        <dbReference type="Proteomes" id="UP000603912"/>
    </source>
</evidence>
<protein>
    <submittedName>
        <fullName evidence="1">Uncharacterized protein</fullName>
    </submittedName>
</protein>
<proteinExistence type="predicted"/>
<dbReference type="Proteomes" id="UP000603912">
    <property type="component" value="Unassembled WGS sequence"/>
</dbReference>